<name>A0A0J1HFL5_9GAMM</name>
<accession>A0A0J1HFL5</accession>
<dbReference type="Gene3D" id="3.30.565.10">
    <property type="entry name" value="Histidine kinase-like ATPase, C-terminal domain"/>
    <property type="match status" value="1"/>
</dbReference>
<evidence type="ECO:0000256" key="9">
    <source>
        <dbReference type="ARBA" id="ARBA00022741"/>
    </source>
</evidence>
<dbReference type="InterPro" id="IPR004358">
    <property type="entry name" value="Sig_transdc_His_kin-like_C"/>
</dbReference>
<reference evidence="17 18" key="1">
    <citation type="submission" date="2015-05" db="EMBL/GenBank/DDBJ databases">
        <title>Photobacterium galathea sp. nov.</title>
        <authorList>
            <person name="Machado H."/>
            <person name="Gram L."/>
        </authorList>
    </citation>
    <scope>NUCLEOTIDE SEQUENCE [LARGE SCALE GENOMIC DNA]</scope>
    <source>
        <strain evidence="17 18">DSM 22954</strain>
    </source>
</reference>
<keyword evidence="9" id="KW-0547">Nucleotide-binding</keyword>
<evidence type="ECO:0000259" key="16">
    <source>
        <dbReference type="PROSITE" id="PS50109"/>
    </source>
</evidence>
<dbReference type="Pfam" id="PF17203">
    <property type="entry name" value="sCache_3_2"/>
    <property type="match status" value="1"/>
</dbReference>
<dbReference type="GO" id="GO:0005886">
    <property type="term" value="C:plasma membrane"/>
    <property type="evidence" value="ECO:0007669"/>
    <property type="project" value="UniProtKB-SubCell"/>
</dbReference>
<gene>
    <name evidence="17" type="ORF">ABT57_07610</name>
</gene>
<dbReference type="STRING" id="320778.ABT57_07610"/>
<evidence type="ECO:0000256" key="6">
    <source>
        <dbReference type="ARBA" id="ARBA00022553"/>
    </source>
</evidence>
<feature type="transmembrane region" description="Helical" evidence="15">
    <location>
        <begin position="180"/>
        <end position="201"/>
    </location>
</feature>
<comment type="caution">
    <text evidence="17">The sequence shown here is derived from an EMBL/GenBank/DDBJ whole genome shotgun (WGS) entry which is preliminary data.</text>
</comment>
<dbReference type="Gene3D" id="1.10.287.130">
    <property type="match status" value="1"/>
</dbReference>
<dbReference type="FunFam" id="3.30.450.20:FF:000018">
    <property type="entry name" value="Sensor histidine kinase DcuS"/>
    <property type="match status" value="1"/>
</dbReference>
<evidence type="ECO:0000256" key="2">
    <source>
        <dbReference type="ARBA" id="ARBA00004533"/>
    </source>
</evidence>
<dbReference type="InterPro" id="IPR003594">
    <property type="entry name" value="HATPase_dom"/>
</dbReference>
<evidence type="ECO:0000256" key="1">
    <source>
        <dbReference type="ARBA" id="ARBA00000085"/>
    </source>
</evidence>
<evidence type="ECO:0000256" key="10">
    <source>
        <dbReference type="ARBA" id="ARBA00022777"/>
    </source>
</evidence>
<keyword evidence="13" id="KW-0902">Two-component regulatory system</keyword>
<evidence type="ECO:0000256" key="5">
    <source>
        <dbReference type="ARBA" id="ARBA00022475"/>
    </source>
</evidence>
<dbReference type="InterPro" id="IPR016120">
    <property type="entry name" value="Sig_transdc_His_kin_SpoOB"/>
</dbReference>
<dbReference type="Proteomes" id="UP000035909">
    <property type="component" value="Unassembled WGS sequence"/>
</dbReference>
<dbReference type="PRINTS" id="PR00344">
    <property type="entry name" value="BCTRLSENSOR"/>
</dbReference>
<dbReference type="GO" id="GO:0000155">
    <property type="term" value="F:phosphorelay sensor kinase activity"/>
    <property type="evidence" value="ECO:0007669"/>
    <property type="project" value="InterPro"/>
</dbReference>
<proteinExistence type="predicted"/>
<dbReference type="GO" id="GO:0006355">
    <property type="term" value="P:regulation of DNA-templated transcription"/>
    <property type="evidence" value="ECO:0007669"/>
    <property type="project" value="InterPro"/>
</dbReference>
<dbReference type="AlphaFoldDB" id="A0A0J1HFL5"/>
<dbReference type="PANTHER" id="PTHR43547:SF10">
    <property type="entry name" value="SENSOR HISTIDINE KINASE DCUS"/>
    <property type="match status" value="1"/>
</dbReference>
<organism evidence="17 18">
    <name type="scientific">Photobacterium ganghwense</name>
    <dbReference type="NCBI Taxonomy" id="320778"/>
    <lineage>
        <taxon>Bacteria</taxon>
        <taxon>Pseudomonadati</taxon>
        <taxon>Pseudomonadota</taxon>
        <taxon>Gammaproteobacteria</taxon>
        <taxon>Vibrionales</taxon>
        <taxon>Vibrionaceae</taxon>
        <taxon>Photobacterium</taxon>
    </lineage>
</organism>
<feature type="domain" description="Histidine kinase" evidence="16">
    <location>
        <begin position="343"/>
        <end position="538"/>
    </location>
</feature>
<dbReference type="InterPro" id="IPR029151">
    <property type="entry name" value="Sensor-like_sf"/>
</dbReference>
<keyword evidence="7" id="KW-0808">Transferase</keyword>
<evidence type="ECO:0000256" key="15">
    <source>
        <dbReference type="SAM" id="Phobius"/>
    </source>
</evidence>
<evidence type="ECO:0000256" key="13">
    <source>
        <dbReference type="ARBA" id="ARBA00023012"/>
    </source>
</evidence>
<dbReference type="InterPro" id="IPR033463">
    <property type="entry name" value="sCache_3"/>
</dbReference>
<dbReference type="InterPro" id="IPR035965">
    <property type="entry name" value="PAS-like_dom_sf"/>
</dbReference>
<evidence type="ECO:0000256" key="11">
    <source>
        <dbReference type="ARBA" id="ARBA00022840"/>
    </source>
</evidence>
<dbReference type="GO" id="GO:0005524">
    <property type="term" value="F:ATP binding"/>
    <property type="evidence" value="ECO:0007669"/>
    <property type="project" value="UniProtKB-KW"/>
</dbReference>
<dbReference type="Pfam" id="PF00989">
    <property type="entry name" value="PAS"/>
    <property type="match status" value="1"/>
</dbReference>
<dbReference type="SMART" id="SM00387">
    <property type="entry name" value="HATPase_c"/>
    <property type="match status" value="1"/>
</dbReference>
<evidence type="ECO:0000313" key="18">
    <source>
        <dbReference type="Proteomes" id="UP000035909"/>
    </source>
</evidence>
<keyword evidence="12 15" id="KW-1133">Transmembrane helix</keyword>
<dbReference type="OrthoDB" id="9792686at2"/>
<dbReference type="SUPFAM" id="SSF55874">
    <property type="entry name" value="ATPase domain of HSP90 chaperone/DNA topoisomerase II/histidine kinase"/>
    <property type="match status" value="1"/>
</dbReference>
<dbReference type="Pfam" id="PF02518">
    <property type="entry name" value="HATPase_c"/>
    <property type="match status" value="1"/>
</dbReference>
<keyword evidence="11" id="KW-0067">ATP-binding</keyword>
<keyword evidence="8 15" id="KW-0812">Transmembrane</keyword>
<keyword evidence="10 17" id="KW-0418">Kinase</keyword>
<dbReference type="InterPro" id="IPR013767">
    <property type="entry name" value="PAS_fold"/>
</dbReference>
<dbReference type="Gene3D" id="3.30.450.20">
    <property type="entry name" value="PAS domain"/>
    <property type="match status" value="2"/>
</dbReference>
<evidence type="ECO:0000256" key="12">
    <source>
        <dbReference type="ARBA" id="ARBA00022989"/>
    </source>
</evidence>
<sequence>MTQLLSLRHLQLKTRMVLILGVIAVSQTGILGQFAIRYLDTVLEEQIGHQAMRVAQAIAASPTLIDAVETRNTDILQPLSYKIAKSAEAKFVVIGDRDGIRLAHPFPERIGKPMSDDDGDTNAPALIGGIPYVSKALGSIGWSVRGKAPIFNHTGTQIIGVVSVGYLLDTVEQLVSNHRLSMMLAIAAAFAFSVFTAIWFARHFKKAIFDLEPEQIGQMFEERNATLEAVREGIVAINQKGMITTFNHAAIRTLELPENEQYIGKHIMEVLPDTGMLHVLRSGQPQFDQEIWLHNHLLIASRIPLRQDDKTTGVVTSFRLKNEVDLVSRKLTRIKQYADSLRSQAHEYNNKLHTIAGLIQIDAKDEALAVIGQETSSHQAFIQQLMSVTSDSVLAGCLLGKYNRAKELGLTLHIEQESQMSALPDALPREQLVSILGNLIDNALEATLAHYGRGGSVTLSLSDYGKELIFEIEDQGPGVAESDRERIFTRGFSTKSQPGHGIGLDLVKSLTDHLGGMITVEPISPYGSRFTLYLPKELSELLRGKDLNAGPIPFSGPAN</sequence>
<comment type="subcellular location">
    <subcellularLocation>
        <location evidence="2">Cell inner membrane</location>
    </subcellularLocation>
    <subcellularLocation>
        <location evidence="3">Cell membrane</location>
        <topology evidence="3">Multi-pass membrane protein</topology>
    </subcellularLocation>
</comment>
<dbReference type="InterPro" id="IPR005467">
    <property type="entry name" value="His_kinase_dom"/>
</dbReference>
<dbReference type="PATRIC" id="fig|320778.3.peg.1647"/>
<evidence type="ECO:0000256" key="8">
    <source>
        <dbReference type="ARBA" id="ARBA00022692"/>
    </source>
</evidence>
<protein>
    <recommendedName>
        <fullName evidence="4">histidine kinase</fullName>
        <ecNumber evidence="4">2.7.13.3</ecNumber>
    </recommendedName>
</protein>
<evidence type="ECO:0000313" key="17">
    <source>
        <dbReference type="EMBL" id="KLV10408.1"/>
    </source>
</evidence>
<dbReference type="CDD" id="cd16915">
    <property type="entry name" value="HATPase_DpiB-CitA-like"/>
    <property type="match status" value="1"/>
</dbReference>
<evidence type="ECO:0000256" key="7">
    <source>
        <dbReference type="ARBA" id="ARBA00022679"/>
    </source>
</evidence>
<dbReference type="PROSITE" id="PS50109">
    <property type="entry name" value="HIS_KIN"/>
    <property type="match status" value="1"/>
</dbReference>
<keyword evidence="14 15" id="KW-0472">Membrane</keyword>
<dbReference type="SUPFAM" id="SSF55785">
    <property type="entry name" value="PYP-like sensor domain (PAS domain)"/>
    <property type="match status" value="1"/>
</dbReference>
<keyword evidence="5" id="KW-1003">Cell membrane</keyword>
<dbReference type="SUPFAM" id="SSF55890">
    <property type="entry name" value="Sporulation response regulatory protein Spo0B"/>
    <property type="match status" value="1"/>
</dbReference>
<dbReference type="SUPFAM" id="SSF103190">
    <property type="entry name" value="Sensory domain-like"/>
    <property type="match status" value="1"/>
</dbReference>
<dbReference type="PANTHER" id="PTHR43547">
    <property type="entry name" value="TWO-COMPONENT HISTIDINE KINASE"/>
    <property type="match status" value="1"/>
</dbReference>
<evidence type="ECO:0000256" key="4">
    <source>
        <dbReference type="ARBA" id="ARBA00012438"/>
    </source>
</evidence>
<evidence type="ECO:0000256" key="14">
    <source>
        <dbReference type="ARBA" id="ARBA00023136"/>
    </source>
</evidence>
<feature type="transmembrane region" description="Helical" evidence="15">
    <location>
        <begin position="16"/>
        <end position="36"/>
    </location>
</feature>
<keyword evidence="18" id="KW-1185">Reference proteome</keyword>
<dbReference type="InterPro" id="IPR036890">
    <property type="entry name" value="HATPase_C_sf"/>
</dbReference>
<evidence type="ECO:0000256" key="3">
    <source>
        <dbReference type="ARBA" id="ARBA00004651"/>
    </source>
</evidence>
<dbReference type="EC" id="2.7.13.3" evidence="4"/>
<comment type="catalytic activity">
    <reaction evidence="1">
        <text>ATP + protein L-histidine = ADP + protein N-phospho-L-histidine.</text>
        <dbReference type="EC" id="2.7.13.3"/>
    </reaction>
</comment>
<dbReference type="RefSeq" id="WP_047884573.1">
    <property type="nucleotide sequence ID" value="NZ_CP071326.1"/>
</dbReference>
<dbReference type="EMBL" id="LDOU01000006">
    <property type="protein sequence ID" value="KLV10408.1"/>
    <property type="molecule type" value="Genomic_DNA"/>
</dbReference>
<keyword evidence="6" id="KW-0597">Phosphoprotein</keyword>